<accession>A0A090SY58</accession>
<dbReference type="Gene3D" id="3.40.190.10">
    <property type="entry name" value="Periplasmic binding protein-like II"/>
    <property type="match status" value="1"/>
</dbReference>
<organism evidence="1 2">
    <name type="scientific">Vibrio maritimus</name>
    <dbReference type="NCBI Taxonomy" id="990268"/>
    <lineage>
        <taxon>Bacteria</taxon>
        <taxon>Pseudomonadati</taxon>
        <taxon>Pseudomonadota</taxon>
        <taxon>Gammaproteobacteria</taxon>
        <taxon>Vibrionales</taxon>
        <taxon>Vibrionaceae</taxon>
        <taxon>Vibrio</taxon>
    </lineage>
</organism>
<dbReference type="AlphaFoldDB" id="A0A090SY58"/>
<proteinExistence type="predicted"/>
<keyword evidence="2" id="KW-1185">Reference proteome</keyword>
<reference evidence="1 2" key="1">
    <citation type="submission" date="2014-09" db="EMBL/GenBank/DDBJ databases">
        <title>Vibrio maritimus JCM 19240. (C210) whole genome shotgun sequence.</title>
        <authorList>
            <person name="Sawabe T."/>
            <person name="Meirelles P."/>
            <person name="Nakanishi M."/>
            <person name="Sayaka M."/>
            <person name="Hattori M."/>
            <person name="Ohkuma M."/>
        </authorList>
    </citation>
    <scope>NUCLEOTIDE SEQUENCE [LARGE SCALE GENOMIC DNA]</scope>
    <source>
        <strain evidence="1 2">JCM 19240</strain>
    </source>
</reference>
<gene>
    <name evidence="1" type="ORF">JCM19240_6043</name>
</gene>
<dbReference type="SUPFAM" id="SSF53850">
    <property type="entry name" value="Periplasmic binding protein-like II"/>
    <property type="match status" value="1"/>
</dbReference>
<dbReference type="EMBL" id="BBMT01000002">
    <property type="protein sequence ID" value="GAL32611.1"/>
    <property type="molecule type" value="Genomic_DNA"/>
</dbReference>
<protein>
    <submittedName>
        <fullName evidence="1">(GlcNAc)2 ABC transporter periplasmic substrate-binding protein</fullName>
    </submittedName>
</protein>
<dbReference type="Gene3D" id="3.10.105.10">
    <property type="entry name" value="Dipeptide-binding Protein, Domain 3"/>
    <property type="match status" value="1"/>
</dbReference>
<dbReference type="Proteomes" id="UP000029224">
    <property type="component" value="Unassembled WGS sequence"/>
</dbReference>
<evidence type="ECO:0000313" key="1">
    <source>
        <dbReference type="EMBL" id="GAL32611.1"/>
    </source>
</evidence>
<sequence length="67" mass="7729">MHFYQNAELDKLLNSFYKTANKGEQLEIAHGIQKIIAQDQVTIPVMSGAYMYQYNTTRFALVERAKS</sequence>
<comment type="caution">
    <text evidence="1">The sequence shown here is derived from an EMBL/GenBank/DDBJ whole genome shotgun (WGS) entry which is preliminary data.</text>
</comment>
<reference evidence="1 2" key="2">
    <citation type="submission" date="2014-09" db="EMBL/GenBank/DDBJ databases">
        <authorList>
            <consortium name="NBRP consortium"/>
            <person name="Sawabe T."/>
            <person name="Meirelles P."/>
            <person name="Nakanishi M."/>
            <person name="Sayaka M."/>
            <person name="Hattori M."/>
            <person name="Ohkuma M."/>
        </authorList>
    </citation>
    <scope>NUCLEOTIDE SEQUENCE [LARGE SCALE GENOMIC DNA]</scope>
    <source>
        <strain evidence="1 2">JCM 19240</strain>
    </source>
</reference>
<name>A0A090SY58_9VIBR</name>
<evidence type="ECO:0000313" key="2">
    <source>
        <dbReference type="Proteomes" id="UP000029224"/>
    </source>
</evidence>